<reference evidence="1" key="1">
    <citation type="submission" date="2013-07" db="EMBL/GenBank/DDBJ databases">
        <title>The genome of an arbuscular mycorrhizal fungus provides insights into the evolution of the oldest plant symbiosis.</title>
        <authorList>
            <consortium name="DOE Joint Genome Institute"/>
            <person name="Tisserant E."/>
            <person name="Malbreil M."/>
            <person name="Kuo A."/>
            <person name="Kohler A."/>
            <person name="Symeonidi A."/>
            <person name="Balestrini R."/>
            <person name="Charron P."/>
            <person name="Duensing N."/>
            <person name="Frei-dit-Frey N."/>
            <person name="Gianinazzi-Pearson V."/>
            <person name="Gilbert B."/>
            <person name="Handa Y."/>
            <person name="Hijri M."/>
            <person name="Kaul R."/>
            <person name="Kawaguchi M."/>
            <person name="Krajinski F."/>
            <person name="Lammers P."/>
            <person name="Lapierre D."/>
            <person name="Masclaux F.G."/>
            <person name="Murat C."/>
            <person name="Morin E."/>
            <person name="Ndikumana S."/>
            <person name="Pagni M."/>
            <person name="Petitpierre D."/>
            <person name="Requena N."/>
            <person name="Rosikiewicz P."/>
            <person name="Riley R."/>
            <person name="Saito K."/>
            <person name="San Clemente H."/>
            <person name="Shapiro H."/>
            <person name="van Tuinen D."/>
            <person name="Becard G."/>
            <person name="Bonfante P."/>
            <person name="Paszkowski U."/>
            <person name="Shachar-Hill Y."/>
            <person name="Young J.P."/>
            <person name="Sanders I.R."/>
            <person name="Henrissat B."/>
            <person name="Rensing S.A."/>
            <person name="Grigoriev I.V."/>
            <person name="Corradi N."/>
            <person name="Roux C."/>
            <person name="Martin F."/>
        </authorList>
    </citation>
    <scope>NUCLEOTIDE SEQUENCE</scope>
    <source>
        <strain evidence="1">DAOM 197198</strain>
    </source>
</reference>
<sequence>MYSTSLEPYYCKYMFSDAICFIPQKYDIAKFNINKLKSLNCSVALIKAIHTGSKEKLVWLIDQWVLSKKSYFKENQPPSLFPIAILIEFVNYYGPAIVTEEGKRLVPVLPIRYSWKGQLFMTISQVCALKYSL</sequence>
<gene>
    <name evidence="1" type="ORF">GLOINDRAFT_5440</name>
</gene>
<protein>
    <submittedName>
        <fullName evidence="1">Uncharacterized protein</fullName>
    </submittedName>
</protein>
<accession>U9T849</accession>
<proteinExistence type="predicted"/>
<dbReference type="HOGENOM" id="CLU_1907781_0_0_1"/>
<dbReference type="EMBL" id="KI294936">
    <property type="protein sequence ID" value="ESA03562.1"/>
    <property type="molecule type" value="Genomic_DNA"/>
</dbReference>
<organism evidence="1">
    <name type="scientific">Rhizophagus irregularis (strain DAOM 181602 / DAOM 197198 / MUCL 43194)</name>
    <name type="common">Arbuscular mycorrhizal fungus</name>
    <name type="synonym">Glomus intraradices</name>
    <dbReference type="NCBI Taxonomy" id="747089"/>
    <lineage>
        <taxon>Eukaryota</taxon>
        <taxon>Fungi</taxon>
        <taxon>Fungi incertae sedis</taxon>
        <taxon>Mucoromycota</taxon>
        <taxon>Glomeromycotina</taxon>
        <taxon>Glomeromycetes</taxon>
        <taxon>Glomerales</taxon>
        <taxon>Glomeraceae</taxon>
        <taxon>Rhizophagus</taxon>
    </lineage>
</organism>
<evidence type="ECO:0000313" key="1">
    <source>
        <dbReference type="EMBL" id="ESA03562.1"/>
    </source>
</evidence>
<name>U9T849_RHIID</name>
<dbReference type="AlphaFoldDB" id="U9T849"/>